<reference evidence="1 2" key="1">
    <citation type="journal article" date="2015" name="Int. J. Syst. Evol. Microbiol.">
        <title>Youhaiella tibetensis gen. nov., sp. nov., isolated from subsurface sediment.</title>
        <authorList>
            <person name="Wang Y.X."/>
            <person name="Huang F.Q."/>
            <person name="Nogi Y."/>
            <person name="Pang S.J."/>
            <person name="Wang P.K."/>
            <person name="Lv J."/>
        </authorList>
    </citation>
    <scope>NUCLEOTIDE SEQUENCE [LARGE SCALE GENOMIC DNA]</scope>
    <source>
        <strain evidence="2">fig4</strain>
    </source>
</reference>
<dbReference type="EMBL" id="CP041690">
    <property type="protein sequence ID" value="QEE22476.1"/>
    <property type="molecule type" value="Genomic_DNA"/>
</dbReference>
<dbReference type="InterPro" id="IPR015018">
    <property type="entry name" value="DUF1905"/>
</dbReference>
<dbReference type="Proteomes" id="UP000321062">
    <property type="component" value="Chromosome"/>
</dbReference>
<keyword evidence="2" id="KW-1185">Reference proteome</keyword>
<dbReference type="OrthoDB" id="2604865at2"/>
<dbReference type="Pfam" id="PF08922">
    <property type="entry name" value="DUF1905"/>
    <property type="match status" value="1"/>
</dbReference>
<accession>A0A5B9DTI0</accession>
<dbReference type="RefSeq" id="WP_049706995.1">
    <property type="nucleotide sequence ID" value="NZ_BMFM01000001.1"/>
</dbReference>
<proteinExistence type="predicted"/>
<name>A0A5B9DTI0_9HYPH</name>
<dbReference type="AlphaFoldDB" id="A0A5B9DTI0"/>
<dbReference type="Gene3D" id="2.40.30.100">
    <property type="entry name" value="AF2212/PG0164-like"/>
    <property type="match status" value="1"/>
</dbReference>
<gene>
    <name evidence="1" type="ORF">FNA67_20920</name>
</gene>
<organism evidence="1 2">
    <name type="scientific">Paradevosia tibetensis</name>
    <dbReference type="NCBI Taxonomy" id="1447062"/>
    <lineage>
        <taxon>Bacteria</taxon>
        <taxon>Pseudomonadati</taxon>
        <taxon>Pseudomonadota</taxon>
        <taxon>Alphaproteobacteria</taxon>
        <taxon>Hyphomicrobiales</taxon>
        <taxon>Devosiaceae</taxon>
        <taxon>Paradevosia</taxon>
    </lineage>
</organism>
<dbReference type="Pfam" id="PF13376">
    <property type="entry name" value="OmdA"/>
    <property type="match status" value="1"/>
</dbReference>
<dbReference type="KEGG" id="yti:FNA67_20920"/>
<protein>
    <submittedName>
        <fullName evidence="1">DUF1905 domain-containing protein</fullName>
    </submittedName>
</protein>
<dbReference type="InterPro" id="IPR037079">
    <property type="entry name" value="AF2212/PG0164-like_sf"/>
</dbReference>
<evidence type="ECO:0000313" key="2">
    <source>
        <dbReference type="Proteomes" id="UP000321062"/>
    </source>
</evidence>
<sequence length="148" mass="15375">MKFSTTLLGTGGNTAGIEVPSDVLAALGGGKRPAVQVTINGFSYRTTVGSMNGRTLIPVSAERRAQSGTSAGDAIEVELALDTTPREVEVPVDLATALARAPGAAEKFGRLSASNRSRLAGSVSQAKAPETRQRRIEKVLAELQAREA</sequence>
<dbReference type="SUPFAM" id="SSF141694">
    <property type="entry name" value="AF2212/PG0164-like"/>
    <property type="match status" value="1"/>
</dbReference>
<evidence type="ECO:0000313" key="1">
    <source>
        <dbReference type="EMBL" id="QEE22476.1"/>
    </source>
</evidence>